<evidence type="ECO:0000313" key="17">
    <source>
        <dbReference type="Proteomes" id="UP000248196"/>
    </source>
</evidence>
<dbReference type="GO" id="GO:0090563">
    <property type="term" value="F:protein-phosphocysteine-sugar phosphotransferase activity"/>
    <property type="evidence" value="ECO:0007669"/>
    <property type="project" value="TreeGrafter"/>
</dbReference>
<dbReference type="OrthoDB" id="7571469at2"/>
<protein>
    <submittedName>
        <fullName evidence="16">PTS N-acetyl glucosamine transporter subunit IIABC</fullName>
    </submittedName>
</protein>
<dbReference type="GO" id="GO:0019866">
    <property type="term" value="C:organelle inner membrane"/>
    <property type="evidence" value="ECO:0007669"/>
    <property type="project" value="InterPro"/>
</dbReference>
<dbReference type="Pfam" id="PF00367">
    <property type="entry name" value="PTS_EIIB"/>
    <property type="match status" value="1"/>
</dbReference>
<dbReference type="Pfam" id="PF00358">
    <property type="entry name" value="PTS_EIIA_1"/>
    <property type="match status" value="1"/>
</dbReference>
<dbReference type="NCBIfam" id="TIGR00830">
    <property type="entry name" value="PTBA"/>
    <property type="match status" value="1"/>
</dbReference>
<feature type="domain" description="PTS EIIB type-1" evidence="14">
    <location>
        <begin position="420"/>
        <end position="502"/>
    </location>
</feature>
<dbReference type="RefSeq" id="WP_004949669.1">
    <property type="nucleotide sequence ID" value="NZ_PESE01000005.1"/>
</dbReference>
<dbReference type="NCBIfam" id="TIGR00826">
    <property type="entry name" value="EIIB_glc"/>
    <property type="match status" value="1"/>
</dbReference>
<keyword evidence="8" id="KW-0418">Kinase</keyword>
<dbReference type="PANTHER" id="PTHR30009:SF4">
    <property type="entry name" value="PTS SYSTEM N-ACETYLGLUCOSAMINE-SPECIFIC EIICBA COMPONENT"/>
    <property type="match status" value="1"/>
</dbReference>
<feature type="transmembrane region" description="Helical" evidence="12">
    <location>
        <begin position="12"/>
        <end position="34"/>
    </location>
</feature>
<dbReference type="EMBL" id="PESE01000005">
    <property type="protein sequence ID" value="PYD37974.1"/>
    <property type="molecule type" value="Genomic_DNA"/>
</dbReference>
<evidence type="ECO:0000256" key="3">
    <source>
        <dbReference type="ARBA" id="ARBA00022475"/>
    </source>
</evidence>
<dbReference type="InterPro" id="IPR011055">
    <property type="entry name" value="Dup_hybrid_motif"/>
</dbReference>
<dbReference type="Gene3D" id="2.70.70.10">
    <property type="entry name" value="Glucose Permease (Domain IIA)"/>
    <property type="match status" value="1"/>
</dbReference>
<sequence length="678" mass="71765">MNILSYLQKVGRALMVPVATLPAAAILMGVGYWIDPTGWGASNALAAFFIKSGSAIIEHMSVLFAVGVAYGMSKDKDGAAALTGFVGFLVLTTLCSPAAVSMIQKIPLDQVPAAFGKIENQFVGILVGIISAEVYNRFSSVELPKALSFFSGRRLVPILISFLMILVAFILMYIWPMIFGGLVNFGEHIQKLGSAGAGIYAFFNRLLIPVGLHHALNSVFWFDVAGINDIPNFLGGQQSIESGKAVVGITGRYQAGFFPIMMFGLPGAALAIYHCARPENKAKVLGIMMAGAFAAFFTGITEPLEFSFMFVAPVLYVIHAILTGISVYIAASMHWIAGFGFSAGLVDMVLSSRNPLATHWYMLIPQGLVFFAIYYVVFRFTINKFNLMTPGRELAVAGDETDGYDVNVGIDGGKDENETTTLARRYVGAIGGSDNLTGIDACITRLRLNVKDSALVNDAVAKRLGASGVIRLNKQSVQVIVGTRAELIASAMRNVVAAGPIAATVAPAAAPVAEAKPQAVPNAPKVAFETLVAPVTGEVVLLDQVPDEAFASKAVGDGVAIRPTDKTVVAPADGTIVKIFNTNHAFCLETDKGAEIVVHMGIDTVALNGQGFKRLVEEGAEVKAGQPILELDLDFLNANARSMISPVVVSNSDDYAGLAALAIGSVVAGQTKLFDIQK</sequence>
<evidence type="ECO:0000256" key="2">
    <source>
        <dbReference type="ARBA" id="ARBA00022448"/>
    </source>
</evidence>
<dbReference type="SUPFAM" id="SSF55604">
    <property type="entry name" value="Glucose permease domain IIB"/>
    <property type="match status" value="1"/>
</dbReference>
<dbReference type="FunFam" id="2.70.70.10:FF:000001">
    <property type="entry name" value="PTS system glucose-specific IIA component"/>
    <property type="match status" value="1"/>
</dbReference>
<evidence type="ECO:0000256" key="6">
    <source>
        <dbReference type="ARBA" id="ARBA00022683"/>
    </source>
</evidence>
<evidence type="ECO:0000256" key="8">
    <source>
        <dbReference type="ARBA" id="ARBA00022777"/>
    </source>
</evidence>
<dbReference type="PANTHER" id="PTHR30009">
    <property type="entry name" value="CYTOCHROME C-TYPE SYNTHESIS PROTEIN AND PTS TRANSMEMBRANE COMPONENT"/>
    <property type="match status" value="1"/>
</dbReference>
<keyword evidence="3" id="KW-1003">Cell membrane</keyword>
<dbReference type="InterPro" id="IPR003352">
    <property type="entry name" value="PTS_EIIC"/>
</dbReference>
<evidence type="ECO:0000256" key="5">
    <source>
        <dbReference type="ARBA" id="ARBA00022679"/>
    </source>
</evidence>
<gene>
    <name evidence="16" type="ORF">CT690_18175</name>
</gene>
<evidence type="ECO:0000256" key="1">
    <source>
        <dbReference type="ARBA" id="ARBA00004651"/>
    </source>
</evidence>
<evidence type="ECO:0000256" key="11">
    <source>
        <dbReference type="PROSITE-ProRule" id="PRU00421"/>
    </source>
</evidence>
<feature type="domain" description="PTS EIIA type-1" evidence="13">
    <location>
        <begin position="547"/>
        <end position="651"/>
    </location>
</feature>
<accession>A0A318NW50</accession>
<dbReference type="GO" id="GO:0009401">
    <property type="term" value="P:phosphoenolpyruvate-dependent sugar phosphotransferase system"/>
    <property type="evidence" value="ECO:0007669"/>
    <property type="project" value="UniProtKB-KW"/>
</dbReference>
<evidence type="ECO:0000256" key="9">
    <source>
        <dbReference type="ARBA" id="ARBA00022989"/>
    </source>
</evidence>
<evidence type="ECO:0000259" key="14">
    <source>
        <dbReference type="PROSITE" id="PS51098"/>
    </source>
</evidence>
<keyword evidence="10 12" id="KW-0472">Membrane</keyword>
<feature type="domain" description="PTS EIIC type-1" evidence="15">
    <location>
        <begin position="1"/>
        <end position="394"/>
    </location>
</feature>
<dbReference type="SUPFAM" id="SSF51261">
    <property type="entry name" value="Duplicated hybrid motif"/>
    <property type="match status" value="1"/>
</dbReference>
<dbReference type="GO" id="GO:0015572">
    <property type="term" value="F:N-acetylglucosamine transmembrane transporter activity"/>
    <property type="evidence" value="ECO:0007669"/>
    <property type="project" value="InterPro"/>
</dbReference>
<proteinExistence type="predicted"/>
<dbReference type="GO" id="GO:0005886">
    <property type="term" value="C:plasma membrane"/>
    <property type="evidence" value="ECO:0007669"/>
    <property type="project" value="UniProtKB-SubCell"/>
</dbReference>
<dbReference type="PROSITE" id="PS51093">
    <property type="entry name" value="PTS_EIIA_TYPE_1"/>
    <property type="match status" value="1"/>
</dbReference>
<dbReference type="CDD" id="cd00212">
    <property type="entry name" value="PTS_IIB_glc"/>
    <property type="match status" value="1"/>
</dbReference>
<keyword evidence="4" id="KW-0762">Sugar transport</keyword>
<evidence type="ECO:0000256" key="12">
    <source>
        <dbReference type="SAM" id="Phobius"/>
    </source>
</evidence>
<dbReference type="InterPro" id="IPR036878">
    <property type="entry name" value="Glu_permease_IIB"/>
</dbReference>
<feature type="transmembrane region" description="Helical" evidence="12">
    <location>
        <begin position="358"/>
        <end position="378"/>
    </location>
</feature>
<feature type="transmembrane region" description="Helical" evidence="12">
    <location>
        <begin position="46"/>
        <end position="70"/>
    </location>
</feature>
<dbReference type="InterPro" id="IPR010974">
    <property type="entry name" value="PTS_IIBC_nag"/>
</dbReference>
<feature type="transmembrane region" description="Helical" evidence="12">
    <location>
        <begin position="155"/>
        <end position="175"/>
    </location>
</feature>
<keyword evidence="7 12" id="KW-0812">Transmembrane</keyword>
<feature type="transmembrane region" description="Helical" evidence="12">
    <location>
        <begin position="256"/>
        <end position="275"/>
    </location>
</feature>
<dbReference type="InterPro" id="IPR018113">
    <property type="entry name" value="PTrfase_EIIB_Cys"/>
</dbReference>
<dbReference type="PROSITE" id="PS51103">
    <property type="entry name" value="PTS_EIIC_TYPE_1"/>
    <property type="match status" value="1"/>
</dbReference>
<evidence type="ECO:0000256" key="10">
    <source>
        <dbReference type="ARBA" id="ARBA00023136"/>
    </source>
</evidence>
<dbReference type="InterPro" id="IPR001127">
    <property type="entry name" value="PTS_EIIA_1_perm"/>
</dbReference>
<dbReference type="Gene3D" id="3.30.1360.60">
    <property type="entry name" value="Glucose permease domain IIB"/>
    <property type="match status" value="1"/>
</dbReference>
<name>A0A318NW50_SERPL</name>
<dbReference type="Proteomes" id="UP000248196">
    <property type="component" value="Unassembled WGS sequence"/>
</dbReference>
<comment type="subcellular location">
    <subcellularLocation>
        <location evidence="1">Cell membrane</location>
        <topology evidence="1">Multi-pass membrane protein</topology>
    </subcellularLocation>
</comment>
<keyword evidence="2" id="KW-0813">Transport</keyword>
<dbReference type="Pfam" id="PF02378">
    <property type="entry name" value="PTS_EIIC"/>
    <property type="match status" value="1"/>
</dbReference>
<evidence type="ECO:0000259" key="13">
    <source>
        <dbReference type="PROSITE" id="PS51093"/>
    </source>
</evidence>
<keyword evidence="9 12" id="KW-1133">Transmembrane helix</keyword>
<keyword evidence="6" id="KW-0598">Phosphotransferase system</keyword>
<dbReference type="PROSITE" id="PS00371">
    <property type="entry name" value="PTS_EIIA_TYPE_1_HIS"/>
    <property type="match status" value="1"/>
</dbReference>
<dbReference type="GO" id="GO:0015764">
    <property type="term" value="P:N-acetylglucosamine transport"/>
    <property type="evidence" value="ECO:0007669"/>
    <property type="project" value="TreeGrafter"/>
</dbReference>
<evidence type="ECO:0000313" key="16">
    <source>
        <dbReference type="EMBL" id="PYD37974.1"/>
    </source>
</evidence>
<dbReference type="PROSITE" id="PS01035">
    <property type="entry name" value="PTS_EIIB_TYPE_1_CYS"/>
    <property type="match status" value="1"/>
</dbReference>
<dbReference type="CDD" id="cd00210">
    <property type="entry name" value="PTS_IIA_glc"/>
    <property type="match status" value="1"/>
</dbReference>
<dbReference type="GO" id="GO:0016301">
    <property type="term" value="F:kinase activity"/>
    <property type="evidence" value="ECO:0007669"/>
    <property type="project" value="UniProtKB-KW"/>
</dbReference>
<evidence type="ECO:0000256" key="7">
    <source>
        <dbReference type="ARBA" id="ARBA00022692"/>
    </source>
</evidence>
<dbReference type="PROSITE" id="PS51098">
    <property type="entry name" value="PTS_EIIB_TYPE_1"/>
    <property type="match status" value="1"/>
</dbReference>
<dbReference type="InterPro" id="IPR050429">
    <property type="entry name" value="PTS_Glucose_EIICBA"/>
</dbReference>
<dbReference type="AlphaFoldDB" id="A0A318NW50"/>
<feature type="active site" description="Phosphocysteine intermediate; for EIIB activity" evidence="11">
    <location>
        <position position="442"/>
    </location>
</feature>
<keyword evidence="5" id="KW-0808">Transferase</keyword>
<dbReference type="GO" id="GO:0008982">
    <property type="term" value="F:protein-N(PI)-phosphohistidine-sugar phosphotransferase activity"/>
    <property type="evidence" value="ECO:0007669"/>
    <property type="project" value="InterPro"/>
</dbReference>
<organism evidence="16 17">
    <name type="scientific">Serratia plymuthica</name>
    <dbReference type="NCBI Taxonomy" id="82996"/>
    <lineage>
        <taxon>Bacteria</taxon>
        <taxon>Pseudomonadati</taxon>
        <taxon>Pseudomonadota</taxon>
        <taxon>Gammaproteobacteria</taxon>
        <taxon>Enterobacterales</taxon>
        <taxon>Yersiniaceae</taxon>
        <taxon>Serratia</taxon>
    </lineage>
</organism>
<dbReference type="InterPro" id="IPR013013">
    <property type="entry name" value="PTS_EIIC_1"/>
</dbReference>
<comment type="caution">
    <text evidence="16">The sequence shown here is derived from an EMBL/GenBank/DDBJ whole genome shotgun (WGS) entry which is preliminary data.</text>
</comment>
<evidence type="ECO:0000259" key="15">
    <source>
        <dbReference type="PROSITE" id="PS51103"/>
    </source>
</evidence>
<evidence type="ECO:0000256" key="4">
    <source>
        <dbReference type="ARBA" id="ARBA00022597"/>
    </source>
</evidence>
<dbReference type="NCBIfam" id="TIGR01998">
    <property type="entry name" value="PTS-II-BC-nag"/>
    <property type="match status" value="1"/>
</dbReference>
<feature type="transmembrane region" description="Helical" evidence="12">
    <location>
        <begin position="282"/>
        <end position="300"/>
    </location>
</feature>
<dbReference type="InterPro" id="IPR001996">
    <property type="entry name" value="PTS_IIB_1"/>
</dbReference>
<feature type="transmembrane region" description="Helical" evidence="12">
    <location>
        <begin position="82"/>
        <end position="103"/>
    </location>
</feature>
<reference evidence="16 17" key="1">
    <citation type="submission" date="2017-11" db="EMBL/GenBank/DDBJ databases">
        <title>Genome sequence of the oocydin A producing rhizobacterium Serratia plymuthica 4Rx5.</title>
        <authorList>
            <person name="Matilla M.A."/>
            <person name="Udaondo Z."/>
            <person name="Salmond G.P.C."/>
        </authorList>
    </citation>
    <scope>NUCLEOTIDE SEQUENCE [LARGE SCALE GENOMIC DNA]</scope>
    <source>
        <strain evidence="16 17">4Rx5</strain>
    </source>
</reference>